<protein>
    <submittedName>
        <fullName evidence="1">Uncharacterized protein</fullName>
    </submittedName>
</protein>
<organism evidence="1 2">
    <name type="scientific">Aldrovandia affinis</name>
    <dbReference type="NCBI Taxonomy" id="143900"/>
    <lineage>
        <taxon>Eukaryota</taxon>
        <taxon>Metazoa</taxon>
        <taxon>Chordata</taxon>
        <taxon>Craniata</taxon>
        <taxon>Vertebrata</taxon>
        <taxon>Euteleostomi</taxon>
        <taxon>Actinopterygii</taxon>
        <taxon>Neopterygii</taxon>
        <taxon>Teleostei</taxon>
        <taxon>Notacanthiformes</taxon>
        <taxon>Halosauridae</taxon>
        <taxon>Aldrovandia</taxon>
    </lineage>
</organism>
<gene>
    <name evidence="1" type="ORF">AAFF_G00245410</name>
</gene>
<evidence type="ECO:0000313" key="2">
    <source>
        <dbReference type="Proteomes" id="UP001221898"/>
    </source>
</evidence>
<reference evidence="1" key="1">
    <citation type="journal article" date="2023" name="Science">
        <title>Genome structures resolve the early diversification of teleost fishes.</title>
        <authorList>
            <person name="Parey E."/>
            <person name="Louis A."/>
            <person name="Montfort J."/>
            <person name="Bouchez O."/>
            <person name="Roques C."/>
            <person name="Iampietro C."/>
            <person name="Lluch J."/>
            <person name="Castinel A."/>
            <person name="Donnadieu C."/>
            <person name="Desvignes T."/>
            <person name="Floi Bucao C."/>
            <person name="Jouanno E."/>
            <person name="Wen M."/>
            <person name="Mejri S."/>
            <person name="Dirks R."/>
            <person name="Jansen H."/>
            <person name="Henkel C."/>
            <person name="Chen W.J."/>
            <person name="Zahm M."/>
            <person name="Cabau C."/>
            <person name="Klopp C."/>
            <person name="Thompson A.W."/>
            <person name="Robinson-Rechavi M."/>
            <person name="Braasch I."/>
            <person name="Lecointre G."/>
            <person name="Bobe J."/>
            <person name="Postlethwait J.H."/>
            <person name="Berthelot C."/>
            <person name="Roest Crollius H."/>
            <person name="Guiguen Y."/>
        </authorList>
    </citation>
    <scope>NUCLEOTIDE SEQUENCE</scope>
    <source>
        <strain evidence="1">NC1722</strain>
    </source>
</reference>
<name>A0AAD7RDM2_9TELE</name>
<keyword evidence="2" id="KW-1185">Reference proteome</keyword>
<sequence length="151" mass="17689">MLRLKHRTRRAYNYPPEILSDLDWKSPETVERPHVWRCARKQRENARQKIMHVREWMAFMCCAGVPTMRFEFLKDLPRLKGWIGTLAPYAVTTQRCRIMSVSAFLKFIQRADLMEVKATTKSVKSVLFFLENGPYQGQQVRGRSQAASPGR</sequence>
<accession>A0AAD7RDM2</accession>
<dbReference type="AlphaFoldDB" id="A0AAD7RDM2"/>
<proteinExistence type="predicted"/>
<comment type="caution">
    <text evidence="1">The sequence shown here is derived from an EMBL/GenBank/DDBJ whole genome shotgun (WGS) entry which is preliminary data.</text>
</comment>
<dbReference type="Proteomes" id="UP001221898">
    <property type="component" value="Unassembled WGS sequence"/>
</dbReference>
<evidence type="ECO:0000313" key="1">
    <source>
        <dbReference type="EMBL" id="KAJ8378193.1"/>
    </source>
</evidence>
<dbReference type="EMBL" id="JAINUG010000328">
    <property type="protein sequence ID" value="KAJ8378193.1"/>
    <property type="molecule type" value="Genomic_DNA"/>
</dbReference>